<feature type="non-terminal residue" evidence="1">
    <location>
        <position position="46"/>
    </location>
</feature>
<comment type="caution">
    <text evidence="1">The sequence shown here is derived from an EMBL/GenBank/DDBJ whole genome shotgun (WGS) entry which is preliminary data.</text>
</comment>
<dbReference type="EMBL" id="BQNB010013465">
    <property type="protein sequence ID" value="GJT16321.1"/>
    <property type="molecule type" value="Genomic_DNA"/>
</dbReference>
<reference evidence="1" key="1">
    <citation type="journal article" date="2022" name="Int. J. Mol. Sci.">
        <title>Draft Genome of Tanacetum Coccineum: Genomic Comparison of Closely Related Tanacetum-Family Plants.</title>
        <authorList>
            <person name="Yamashiro T."/>
            <person name="Shiraishi A."/>
            <person name="Nakayama K."/>
            <person name="Satake H."/>
        </authorList>
    </citation>
    <scope>NUCLEOTIDE SEQUENCE</scope>
</reference>
<sequence length="46" mass="5330">MDEVSDQHSYCFNVKDDLKTFDEAMKSHDVASSWATTLGCWLIYLQ</sequence>
<reference evidence="1" key="2">
    <citation type="submission" date="2022-01" db="EMBL/GenBank/DDBJ databases">
        <authorList>
            <person name="Yamashiro T."/>
            <person name="Shiraishi A."/>
            <person name="Satake H."/>
            <person name="Nakayama K."/>
        </authorList>
    </citation>
    <scope>NUCLEOTIDE SEQUENCE</scope>
</reference>
<evidence type="ECO:0000313" key="1">
    <source>
        <dbReference type="EMBL" id="GJT16321.1"/>
    </source>
</evidence>
<evidence type="ECO:0000313" key="2">
    <source>
        <dbReference type="Proteomes" id="UP001151760"/>
    </source>
</evidence>
<proteinExistence type="predicted"/>
<protein>
    <submittedName>
        <fullName evidence="1">Uncharacterized protein</fullName>
    </submittedName>
</protein>
<accession>A0ABQ5BRD0</accession>
<name>A0ABQ5BRD0_9ASTR</name>
<organism evidence="1 2">
    <name type="scientific">Tanacetum coccineum</name>
    <dbReference type="NCBI Taxonomy" id="301880"/>
    <lineage>
        <taxon>Eukaryota</taxon>
        <taxon>Viridiplantae</taxon>
        <taxon>Streptophyta</taxon>
        <taxon>Embryophyta</taxon>
        <taxon>Tracheophyta</taxon>
        <taxon>Spermatophyta</taxon>
        <taxon>Magnoliopsida</taxon>
        <taxon>eudicotyledons</taxon>
        <taxon>Gunneridae</taxon>
        <taxon>Pentapetalae</taxon>
        <taxon>asterids</taxon>
        <taxon>campanulids</taxon>
        <taxon>Asterales</taxon>
        <taxon>Asteraceae</taxon>
        <taxon>Asteroideae</taxon>
        <taxon>Anthemideae</taxon>
        <taxon>Anthemidinae</taxon>
        <taxon>Tanacetum</taxon>
    </lineage>
</organism>
<gene>
    <name evidence="1" type="ORF">Tco_0875027</name>
</gene>
<dbReference type="Proteomes" id="UP001151760">
    <property type="component" value="Unassembled WGS sequence"/>
</dbReference>
<keyword evidence="2" id="KW-1185">Reference proteome</keyword>